<sequence length="48" mass="5639">MSFTDIINFFKNCGMGIKMCTKGIKNSILCCCCMRQRLYDFNNYVKKL</sequence>
<name>A0A5J6VJJ6_9VIRU</name>
<dbReference type="EMBL" id="MN448286">
    <property type="protein sequence ID" value="QFG74325.1"/>
    <property type="molecule type" value="Genomic_DNA"/>
</dbReference>
<reference evidence="1" key="1">
    <citation type="journal article" date="2019" name="Philos. Trans. R. Soc. Lond., B, Biol. Sci.">
        <title>Targeted metagenomic recovery of four divergent viruses reveals shared and distinctive characteristics of giant viruses of marine eukaryotes.</title>
        <authorList>
            <person name="Needham D.M."/>
            <person name="Poirier C."/>
            <person name="Hehenberger E."/>
            <person name="Jimenez V."/>
            <person name="Swalwell J.E."/>
            <person name="Santoro A.E."/>
            <person name="Worden A.Z."/>
        </authorList>
    </citation>
    <scope>NUCLEOTIDE SEQUENCE</scope>
    <source>
        <strain evidence="1">MPacV-611</strain>
    </source>
</reference>
<evidence type="ECO:0000313" key="1">
    <source>
        <dbReference type="EMBL" id="QFG74325.1"/>
    </source>
</evidence>
<proteinExistence type="predicted"/>
<protein>
    <submittedName>
        <fullName evidence="1">Uncharacterized protein</fullName>
    </submittedName>
</protein>
<organism evidence="1">
    <name type="scientific">Megaviridae environmental sample</name>
    <dbReference type="NCBI Taxonomy" id="1737588"/>
    <lineage>
        <taxon>Viruses</taxon>
        <taxon>Varidnaviria</taxon>
        <taxon>Bamfordvirae</taxon>
        <taxon>Nucleocytoviricota</taxon>
        <taxon>Megaviricetes</taxon>
        <taxon>Imitervirales</taxon>
        <taxon>Mimiviridae</taxon>
        <taxon>environmental samples</taxon>
    </lineage>
</organism>
<accession>A0A5J6VJJ6</accession>